<sequence>MTRASNTKYTSHRVPCTGPRNTYRTSNGTSLPNLSRTRTKDIPRMILRHMKRVTNTKDKRSRCYRDTSICL</sequence>
<dbReference type="Proteomes" id="UP000433876">
    <property type="component" value="Unassembled WGS sequence"/>
</dbReference>
<reference evidence="2 3" key="1">
    <citation type="submission" date="2017-07" db="EMBL/GenBank/DDBJ databases">
        <title>Genome sequence of the Sordaria macrospora wild type strain R19027.</title>
        <authorList>
            <person name="Nowrousian M."/>
            <person name="Teichert I."/>
            <person name="Kueck U."/>
        </authorList>
    </citation>
    <scope>NUCLEOTIDE SEQUENCE [LARGE SCALE GENOMIC DNA]</scope>
    <source>
        <strain evidence="2 3">R19027</strain>
        <tissue evidence="2">Mycelium</tissue>
    </source>
</reference>
<dbReference type="AlphaFoldDB" id="A0A8S8ZH04"/>
<accession>A0A8S8ZH04</accession>
<feature type="region of interest" description="Disordered" evidence="1">
    <location>
        <begin position="1"/>
        <end position="40"/>
    </location>
</feature>
<evidence type="ECO:0000313" key="2">
    <source>
        <dbReference type="EMBL" id="KAA8628011.1"/>
    </source>
</evidence>
<comment type="caution">
    <text evidence="2">The sequence shown here is derived from an EMBL/GenBank/DDBJ whole genome shotgun (WGS) entry which is preliminary data.</text>
</comment>
<evidence type="ECO:0000313" key="3">
    <source>
        <dbReference type="Proteomes" id="UP000433876"/>
    </source>
</evidence>
<feature type="compositionally biased region" description="Polar residues" evidence="1">
    <location>
        <begin position="19"/>
        <end position="36"/>
    </location>
</feature>
<gene>
    <name evidence="2" type="ORF">SMACR_12769</name>
</gene>
<dbReference type="VEuPathDB" id="FungiDB:SMAC_12769"/>
<proteinExistence type="predicted"/>
<organism evidence="2 3">
    <name type="scientific">Sordaria macrospora</name>
    <dbReference type="NCBI Taxonomy" id="5147"/>
    <lineage>
        <taxon>Eukaryota</taxon>
        <taxon>Fungi</taxon>
        <taxon>Dikarya</taxon>
        <taxon>Ascomycota</taxon>
        <taxon>Pezizomycotina</taxon>
        <taxon>Sordariomycetes</taxon>
        <taxon>Sordariomycetidae</taxon>
        <taxon>Sordariales</taxon>
        <taxon>Sordariaceae</taxon>
        <taxon>Sordaria</taxon>
    </lineage>
</organism>
<protein>
    <submittedName>
        <fullName evidence="2">Uncharacterized protein</fullName>
    </submittedName>
</protein>
<dbReference type="EMBL" id="NMPR01000214">
    <property type="protein sequence ID" value="KAA8628011.1"/>
    <property type="molecule type" value="Genomic_DNA"/>
</dbReference>
<name>A0A8S8ZH04_SORMA</name>
<evidence type="ECO:0000256" key="1">
    <source>
        <dbReference type="SAM" id="MobiDB-lite"/>
    </source>
</evidence>